<organism evidence="1 2">
    <name type="scientific">Burkholderia mallei (strain NCTC 10229)</name>
    <dbReference type="NCBI Taxonomy" id="412022"/>
    <lineage>
        <taxon>Bacteria</taxon>
        <taxon>Pseudomonadati</taxon>
        <taxon>Pseudomonadota</taxon>
        <taxon>Betaproteobacteria</taxon>
        <taxon>Burkholderiales</taxon>
        <taxon>Burkholderiaceae</taxon>
        <taxon>Burkholderia</taxon>
        <taxon>pseudomallei group</taxon>
    </lineage>
</organism>
<dbReference type="KEGG" id="bml:BMA10229_A1656"/>
<accession>A2S6R7</accession>
<evidence type="ECO:0000313" key="1">
    <source>
        <dbReference type="EMBL" id="ABN01538.1"/>
    </source>
</evidence>
<dbReference type="HOGENOM" id="CLU_3181148_0_0_4"/>
<dbReference type="EMBL" id="CP000546">
    <property type="protein sequence ID" value="ABN01538.1"/>
    <property type="molecule type" value="Genomic_DNA"/>
</dbReference>
<protein>
    <submittedName>
        <fullName evidence="1">Uncharacterized protein</fullName>
    </submittedName>
</protein>
<dbReference type="Proteomes" id="UP000002283">
    <property type="component" value="Chromosome I"/>
</dbReference>
<reference evidence="1 2" key="1">
    <citation type="submission" date="2007-01" db="EMBL/GenBank/DDBJ databases">
        <authorList>
            <person name="DeShazer D."/>
            <person name="Woods D.E."/>
            <person name="Nierman W.C."/>
        </authorList>
    </citation>
    <scope>NUCLEOTIDE SEQUENCE [LARGE SCALE GENOMIC DNA]</scope>
    <source>
        <strain evidence="1 2">NCTC 10229</strain>
    </source>
</reference>
<name>A2S6R7_BURM9</name>
<dbReference type="AlphaFoldDB" id="A2S6R7"/>
<gene>
    <name evidence="1" type="ordered locus">BMA10229_A1656</name>
</gene>
<evidence type="ECO:0000313" key="2">
    <source>
        <dbReference type="Proteomes" id="UP000002283"/>
    </source>
</evidence>
<sequence>MHATWPMRASRATPSAAPGRLFRSSLVYRTDQCEPARTSGAHARCG</sequence>
<proteinExistence type="predicted"/>